<feature type="coiled-coil region" evidence="1">
    <location>
        <begin position="212"/>
        <end position="249"/>
    </location>
</feature>
<dbReference type="Pfam" id="PF04397">
    <property type="entry name" value="LytTR"/>
    <property type="match status" value="1"/>
</dbReference>
<dbReference type="Gene3D" id="2.40.50.1020">
    <property type="entry name" value="LytTr DNA-binding domain"/>
    <property type="match status" value="1"/>
</dbReference>
<dbReference type="eggNOG" id="COG3279">
    <property type="taxonomic scope" value="Bacteria"/>
</dbReference>
<dbReference type="PROSITE" id="PS50930">
    <property type="entry name" value="HTH_LYTTR"/>
    <property type="match status" value="1"/>
</dbReference>
<evidence type="ECO:0000256" key="1">
    <source>
        <dbReference type="SAM" id="Coils"/>
    </source>
</evidence>
<evidence type="ECO:0000313" key="5">
    <source>
        <dbReference type="Proteomes" id="UP000028703"/>
    </source>
</evidence>
<gene>
    <name evidence="4" type="ORF">IX38_12820</name>
</gene>
<dbReference type="GO" id="GO:0003677">
    <property type="term" value="F:DNA binding"/>
    <property type="evidence" value="ECO:0007669"/>
    <property type="project" value="InterPro"/>
</dbReference>
<keyword evidence="2" id="KW-0472">Membrane</keyword>
<keyword evidence="4" id="KW-0808">Transferase</keyword>
<dbReference type="CDD" id="cd18774">
    <property type="entry name" value="PDC2_HK_sensor"/>
    <property type="match status" value="1"/>
</dbReference>
<keyword evidence="4" id="KW-0418">Kinase</keyword>
<keyword evidence="2" id="KW-0812">Transmembrane</keyword>
<dbReference type="EMBL" id="JPRO01000010">
    <property type="protein sequence ID" value="KFF02838.1"/>
    <property type="molecule type" value="Genomic_DNA"/>
</dbReference>
<evidence type="ECO:0000256" key="2">
    <source>
        <dbReference type="SAM" id="Phobius"/>
    </source>
</evidence>
<reference evidence="4 5" key="1">
    <citation type="submission" date="2014-07" db="EMBL/GenBank/DDBJ databases">
        <title>Genome of Chryseobacterium luteum DSM 18605.</title>
        <authorList>
            <person name="Stropko S.J."/>
            <person name="Pipes S.E."/>
            <person name="Newman J.D."/>
        </authorList>
    </citation>
    <scope>NUCLEOTIDE SEQUENCE [LARGE SCALE GENOMIC DNA]</scope>
    <source>
        <strain evidence="4 5">DSM 18605</strain>
    </source>
</reference>
<keyword evidence="2" id="KW-1133">Transmembrane helix</keyword>
<keyword evidence="1" id="KW-0175">Coiled coil</keyword>
<feature type="transmembrane region" description="Helical" evidence="2">
    <location>
        <begin position="185"/>
        <end position="208"/>
    </location>
</feature>
<name>A0A085ZEH4_9FLAO</name>
<dbReference type="Proteomes" id="UP000028703">
    <property type="component" value="Unassembled WGS sequence"/>
</dbReference>
<keyword evidence="5" id="KW-1185">Reference proteome</keyword>
<dbReference type="Gene3D" id="3.30.450.20">
    <property type="entry name" value="PAS domain"/>
    <property type="match status" value="1"/>
</dbReference>
<dbReference type="GO" id="GO:0016301">
    <property type="term" value="F:kinase activity"/>
    <property type="evidence" value="ECO:0007669"/>
    <property type="project" value="UniProtKB-KW"/>
</dbReference>
<evidence type="ECO:0000313" key="4">
    <source>
        <dbReference type="EMBL" id="KFF02838.1"/>
    </source>
</evidence>
<comment type="caution">
    <text evidence="4">The sequence shown here is derived from an EMBL/GenBank/DDBJ whole genome shotgun (WGS) entry which is preliminary data.</text>
</comment>
<dbReference type="PANTHER" id="PTHR37299">
    <property type="entry name" value="TRANSCRIPTIONAL REGULATOR-RELATED"/>
    <property type="match status" value="1"/>
</dbReference>
<feature type="transmembrane region" description="Helical" evidence="2">
    <location>
        <begin position="7"/>
        <end position="30"/>
    </location>
</feature>
<dbReference type="InterPro" id="IPR007492">
    <property type="entry name" value="LytTR_DNA-bd_dom"/>
</dbReference>
<dbReference type="PANTHER" id="PTHR37299:SF1">
    <property type="entry name" value="STAGE 0 SPORULATION PROTEIN A HOMOLOG"/>
    <property type="match status" value="1"/>
</dbReference>
<dbReference type="GO" id="GO:0000156">
    <property type="term" value="F:phosphorelay response regulator activity"/>
    <property type="evidence" value="ECO:0007669"/>
    <property type="project" value="InterPro"/>
</dbReference>
<dbReference type="AlphaFoldDB" id="A0A085ZEH4"/>
<organism evidence="4 5">
    <name type="scientific">Chryseobacterium luteum</name>
    <dbReference type="NCBI Taxonomy" id="421531"/>
    <lineage>
        <taxon>Bacteria</taxon>
        <taxon>Pseudomonadati</taxon>
        <taxon>Bacteroidota</taxon>
        <taxon>Flavobacteriia</taxon>
        <taxon>Flavobacteriales</taxon>
        <taxon>Weeksellaceae</taxon>
        <taxon>Chryseobacterium group</taxon>
        <taxon>Chryseobacterium</taxon>
    </lineage>
</organism>
<sequence>MKRDQLYLLTFITISILILICSFFSFRYLYQSSKNDLLSSKLESGKRESREVGKLLELQLREGISPEKVIQNLQNSIVNTDTQSGFICMYNTAGIELCHPNPALIGQKIDENNSQFLSEKNTFSKFREILTKGKGNTGIRNFPESENRSSEIVSVYPVSGSNWMLASHANIEVLNQEISALYKNFLLTFLVSSFLLLGISFFLIRLIYKNFEKEKNKEINKLNLEVNTLSALNQQLKYQQEKLMAIQESSSDDEAEMQPTRKRINIYHKDELISLEVSDISYFAIEDNSVMICTAENKKYYSANSLDEIGKTLETEHFYRANRQFIINIKAIKNILIYGKNQLKIIIEPESEENIIISKNKVADFKNWLEK</sequence>
<proteinExistence type="predicted"/>
<dbReference type="InterPro" id="IPR046947">
    <property type="entry name" value="LytR-like"/>
</dbReference>
<accession>A0A085ZEH4</accession>
<dbReference type="SMART" id="SM00850">
    <property type="entry name" value="LytTR"/>
    <property type="match status" value="1"/>
</dbReference>
<protein>
    <submittedName>
        <fullName evidence="4">Histidine kinase</fullName>
    </submittedName>
</protein>
<dbReference type="OrthoDB" id="735914at2"/>
<feature type="domain" description="HTH LytTR-type" evidence="3">
    <location>
        <begin position="264"/>
        <end position="371"/>
    </location>
</feature>
<evidence type="ECO:0000259" key="3">
    <source>
        <dbReference type="PROSITE" id="PS50930"/>
    </source>
</evidence>
<dbReference type="STRING" id="421531.IX38_12820"/>